<reference evidence="1" key="2">
    <citation type="submission" date="2014-07" db="EMBL/GenBank/DDBJ databases">
        <title>Genetics and epidemiology of antimicrobial resistance in B. fragilis group.</title>
        <authorList>
            <person name="Sydenham T.V."/>
            <person name="Hasman H."/>
            <person name="Kemp M."/>
            <person name="Justesen U.S."/>
        </authorList>
    </citation>
    <scope>NUCLEOTIDE SEQUENCE [LARGE SCALE GENOMIC DNA]</scope>
    <source>
        <strain evidence="1">DCMOUH0018B</strain>
    </source>
</reference>
<name>A0A0I9SDX7_BACFG</name>
<accession>A0A0I9SDX7</accession>
<dbReference type="PATRIC" id="fig|817.53.peg.74"/>
<dbReference type="EMBL" id="JMZZ02000027">
    <property type="protein sequence ID" value="KFX76590.1"/>
    <property type="molecule type" value="Genomic_DNA"/>
</dbReference>
<organism evidence="1">
    <name type="scientific">Bacteroides fragilis</name>
    <dbReference type="NCBI Taxonomy" id="817"/>
    <lineage>
        <taxon>Bacteria</taxon>
        <taxon>Pseudomonadati</taxon>
        <taxon>Bacteroidota</taxon>
        <taxon>Bacteroidia</taxon>
        <taxon>Bacteroidales</taxon>
        <taxon>Bacteroidaceae</taxon>
        <taxon>Bacteroides</taxon>
    </lineage>
</organism>
<dbReference type="EMBL" id="JAPUAC010000002">
    <property type="protein sequence ID" value="MCZ2653309.1"/>
    <property type="molecule type" value="Genomic_DNA"/>
</dbReference>
<reference evidence="2" key="3">
    <citation type="submission" date="2022-12" db="EMBL/GenBank/DDBJ databases">
        <title>Development of a Multilocus Sequence Typing Scheme for Bacteroides fragilis Based on Whole Genome Sequencing Data and Clinical Application.</title>
        <authorList>
            <person name="Nielsen F.D."/>
            <person name="Justesen U.S."/>
        </authorList>
    </citation>
    <scope>NUCLEOTIDE SEQUENCE</scope>
    <source>
        <strain evidence="2">BF_BC_ODE_DK_2015_2</strain>
    </source>
</reference>
<gene>
    <name evidence="1" type="ORF">EE52_0200375</name>
    <name evidence="2" type="ORF">O1422_03925</name>
</gene>
<reference evidence="1" key="1">
    <citation type="book" date="2014" name="THE 24TH EUROPEAN CONGRESS OF CLINICAL MICROBIOLOGY AND INFECTIOUS DISEASES" publisher="ECCMID 2014" city="Barcelona, Spain">
        <title>Identification of resistance genes in three multidrug-resistant Bacteroides fragilis isolates by whole genome sequencing.</title>
        <editorList>
            <person name="Unknown"/>
            <person name="A."/>
        </editorList>
        <authorList>
            <person name="Sydenham T.V."/>
            <person name="Hasman H."/>
            <person name="Wang M."/>
            <person name="Soki J."/>
            <person name="Nagy E."/>
            <person name="Justesen U.S."/>
        </authorList>
    </citation>
    <scope>NUCLEOTIDE SEQUENCE</scope>
    <source>
        <strain evidence="1">DCMOUH0018B</strain>
    </source>
</reference>
<dbReference type="RefSeq" id="WP_044299303.1">
    <property type="nucleotide sequence ID" value="NZ_CP018937.1"/>
</dbReference>
<proteinExistence type="predicted"/>
<comment type="caution">
    <text evidence="1">The sequence shown here is derived from an EMBL/GenBank/DDBJ whole genome shotgun (WGS) entry which is preliminary data.</text>
</comment>
<evidence type="ECO:0000313" key="2">
    <source>
        <dbReference type="EMBL" id="MCZ2653309.1"/>
    </source>
</evidence>
<sequence>MKNYYIAFDSLIKERNDVLKHMVEHQTEIVNHVKTAKCYELYSSSADDLGILTPSLIRDKITSGYHKGRRLKQKPLKKGYVSYEFDNTMRPLRIRKYNKEGHLDVTFYFIDYNDALFAIPCGGNNPLYIYPTDLHKIEYREGQIWRYSTITSNSLWQEVYDFAKNDYVECKNCYYVSNLVGSDKSVLEEQNSSPLQTWLAKIYMIENKVSRLLYYNFSNNKEELIYEYGKKHTDNSYHS</sequence>
<dbReference type="AlphaFoldDB" id="A0A0I9SDX7"/>
<evidence type="ECO:0000313" key="1">
    <source>
        <dbReference type="EMBL" id="KFX76590.1"/>
    </source>
</evidence>
<protein>
    <submittedName>
        <fullName evidence="1">Uncharacterized protein</fullName>
    </submittedName>
</protein>
<dbReference type="Proteomes" id="UP001075704">
    <property type="component" value="Unassembled WGS sequence"/>
</dbReference>